<proteinExistence type="predicted"/>
<keyword evidence="2" id="KW-1185">Reference proteome</keyword>
<dbReference type="Proteomes" id="UP000267164">
    <property type="component" value="Chromosome"/>
</dbReference>
<dbReference type="AlphaFoldDB" id="A0A386ZCH7"/>
<reference evidence="1 2" key="1">
    <citation type="submission" date="2018-09" db="EMBL/GenBank/DDBJ databases">
        <title>Nocardia yunnanensis sp. nov., an actinomycete isolated from a soil sample.</title>
        <authorList>
            <person name="Zhang J."/>
        </authorList>
    </citation>
    <scope>NUCLEOTIDE SEQUENCE [LARGE SCALE GENOMIC DNA]</scope>
    <source>
        <strain evidence="1 2">CFHS0054</strain>
    </source>
</reference>
<dbReference type="EMBL" id="CP032568">
    <property type="protein sequence ID" value="AYF75371.1"/>
    <property type="molecule type" value="Genomic_DNA"/>
</dbReference>
<dbReference type="KEGG" id="nyu:D7D52_17570"/>
<sequence>MQAMHAAGPWTVRPLAAGLGALHLLPLASHLAAERLTFIAARVGDQDGVGLRVPASNLLGQAEGQGFYQMMVEAQLGVSWALPPILDRMPGRGTRTSTAAWGGAGGWTMPPLGLGPAGIRVDWM</sequence>
<evidence type="ECO:0000313" key="1">
    <source>
        <dbReference type="EMBL" id="AYF75371.1"/>
    </source>
</evidence>
<organism evidence="1 2">
    <name type="scientific">Nocardia yunnanensis</name>
    <dbReference type="NCBI Taxonomy" id="2382165"/>
    <lineage>
        <taxon>Bacteria</taxon>
        <taxon>Bacillati</taxon>
        <taxon>Actinomycetota</taxon>
        <taxon>Actinomycetes</taxon>
        <taxon>Mycobacteriales</taxon>
        <taxon>Nocardiaceae</taxon>
        <taxon>Nocardia</taxon>
    </lineage>
</organism>
<protein>
    <submittedName>
        <fullName evidence="1">Uncharacterized protein</fullName>
    </submittedName>
</protein>
<accession>A0A386ZCH7</accession>
<name>A0A386ZCH7_9NOCA</name>
<gene>
    <name evidence="1" type="ORF">D7D52_17570</name>
</gene>
<dbReference type="RefSeq" id="WP_120737815.1">
    <property type="nucleotide sequence ID" value="NZ_CP032568.1"/>
</dbReference>
<evidence type="ECO:0000313" key="2">
    <source>
        <dbReference type="Proteomes" id="UP000267164"/>
    </source>
</evidence>